<gene>
    <name evidence="2" type="ORF">PECUL_23A050152</name>
</gene>
<name>A0AAD1VMC4_PELCU</name>
<dbReference type="GO" id="GO:0051988">
    <property type="term" value="P:regulation of attachment of spindle microtubules to kinetochore"/>
    <property type="evidence" value="ECO:0007669"/>
    <property type="project" value="InterPro"/>
</dbReference>
<dbReference type="InterPro" id="IPR028728">
    <property type="entry name" value="Astrin"/>
</dbReference>
<evidence type="ECO:0000313" key="3">
    <source>
        <dbReference type="Proteomes" id="UP001295444"/>
    </source>
</evidence>
<feature type="coiled-coil region" evidence="1">
    <location>
        <begin position="5"/>
        <end position="106"/>
    </location>
</feature>
<keyword evidence="1" id="KW-0175">Coiled coil</keyword>
<accession>A0AAD1VMC4</accession>
<evidence type="ECO:0000256" key="1">
    <source>
        <dbReference type="SAM" id="Coils"/>
    </source>
</evidence>
<dbReference type="GO" id="GO:0051301">
    <property type="term" value="P:cell division"/>
    <property type="evidence" value="ECO:0007669"/>
    <property type="project" value="InterPro"/>
</dbReference>
<keyword evidence="3" id="KW-1185">Reference proteome</keyword>
<dbReference type="PANTHER" id="PTHR15347">
    <property type="entry name" value="SPERM-ASSOCIATED ANTIGEN 5"/>
    <property type="match status" value="1"/>
</dbReference>
<reference evidence="2" key="1">
    <citation type="submission" date="2022-03" db="EMBL/GenBank/DDBJ databases">
        <authorList>
            <person name="Alioto T."/>
            <person name="Alioto T."/>
            <person name="Gomez Garrido J."/>
        </authorList>
    </citation>
    <scope>NUCLEOTIDE SEQUENCE</scope>
</reference>
<dbReference type="AlphaFoldDB" id="A0AAD1VMC4"/>
<feature type="coiled-coil region" evidence="1">
    <location>
        <begin position="396"/>
        <end position="423"/>
    </location>
</feature>
<protein>
    <submittedName>
        <fullName evidence="2">Uncharacterized protein</fullName>
    </submittedName>
</protein>
<dbReference type="Proteomes" id="UP001295444">
    <property type="component" value="Chromosome 01"/>
</dbReference>
<proteinExistence type="predicted"/>
<dbReference type="PANTHER" id="PTHR15347:SF1">
    <property type="entry name" value="SPERM-ASSOCIATED ANTIGEN 5"/>
    <property type="match status" value="1"/>
</dbReference>
<evidence type="ECO:0000313" key="2">
    <source>
        <dbReference type="EMBL" id="CAH2219997.1"/>
    </source>
</evidence>
<organism evidence="2 3">
    <name type="scientific">Pelobates cultripes</name>
    <name type="common">Western spadefoot toad</name>
    <dbReference type="NCBI Taxonomy" id="61616"/>
    <lineage>
        <taxon>Eukaryota</taxon>
        <taxon>Metazoa</taxon>
        <taxon>Chordata</taxon>
        <taxon>Craniata</taxon>
        <taxon>Vertebrata</taxon>
        <taxon>Euteleostomi</taxon>
        <taxon>Amphibia</taxon>
        <taxon>Batrachia</taxon>
        <taxon>Anura</taxon>
        <taxon>Pelobatoidea</taxon>
        <taxon>Pelobatidae</taxon>
        <taxon>Pelobates</taxon>
    </lineage>
</organism>
<sequence length="445" mass="52045">MEQDLSEAFQQNMALKQQFQDLERQHGSQITIYTESIEFLEQENRVCREQVSETESQLKANLFALRERNLQCETQKDKIDELLKEINELQMDLHFSKKEAQNMQLKMGKELSDSSTEVSGIKENVQKLTERIRDAIQGEVSDTSCLRTPSRSLSFSDSLVGSVLKARLEEQTSQQTVWFMDSENKKIGRIWSETSAFSVVRPVISQAPGDSEVHLPDALRELNDFVLAFANSSSKAIEIKQQIIKDLNREIFFLRDELQNRESQYKSEIRELKEDQETLQRQNHCLNEALNRKQQCIRELEDIVQQQEQRILHELRKTKEREEVFEENAMLKRSLHLSENEVNLLKEEMAKNQAYAAQDWIQEKLMLHKDLTNLRLMLIDTENAKSEIVHRSLKHRDILERNLANSEKELKKLDDIIEKIRATLLSIPEVVSSNENLKKVMAYLK</sequence>
<dbReference type="EMBL" id="OW240912">
    <property type="protein sequence ID" value="CAH2219997.1"/>
    <property type="molecule type" value="Genomic_DNA"/>
</dbReference>
<feature type="coiled-coil region" evidence="1">
    <location>
        <begin position="237"/>
        <end position="348"/>
    </location>
</feature>